<feature type="non-terminal residue" evidence="5">
    <location>
        <position position="1"/>
    </location>
</feature>
<dbReference type="PROSITE" id="PS50890">
    <property type="entry name" value="PUA"/>
    <property type="match status" value="1"/>
</dbReference>
<evidence type="ECO:0000256" key="2">
    <source>
        <dbReference type="ARBA" id="ARBA00023065"/>
    </source>
</evidence>
<evidence type="ECO:0000313" key="5">
    <source>
        <dbReference type="EMBL" id="PHJ23929.1"/>
    </source>
</evidence>
<dbReference type="RefSeq" id="XP_067925603.1">
    <property type="nucleotide sequence ID" value="XM_068062429.1"/>
</dbReference>
<feature type="compositionally biased region" description="Acidic residues" evidence="3">
    <location>
        <begin position="630"/>
        <end position="657"/>
    </location>
</feature>
<keyword evidence="4" id="KW-1133">Transmembrane helix</keyword>
<feature type="compositionally biased region" description="Low complexity" evidence="3">
    <location>
        <begin position="536"/>
        <end position="549"/>
    </location>
</feature>
<dbReference type="InterPro" id="IPR018422">
    <property type="entry name" value="Cation/H_exchanger_CPA1"/>
</dbReference>
<feature type="compositionally biased region" description="Basic and acidic residues" evidence="3">
    <location>
        <begin position="674"/>
        <end position="720"/>
    </location>
</feature>
<keyword evidence="4" id="KW-0472">Membrane</keyword>
<evidence type="ECO:0000256" key="4">
    <source>
        <dbReference type="SAM" id="Phobius"/>
    </source>
</evidence>
<gene>
    <name evidence="5" type="ORF">CSUI_002227</name>
</gene>
<dbReference type="GO" id="GO:0098719">
    <property type="term" value="P:sodium ion import across plasma membrane"/>
    <property type="evidence" value="ECO:0007669"/>
    <property type="project" value="TreeGrafter"/>
</dbReference>
<dbReference type="GeneID" id="94425640"/>
<feature type="compositionally biased region" description="Acidic residues" evidence="3">
    <location>
        <begin position="292"/>
        <end position="308"/>
    </location>
</feature>
<organism evidence="5 6">
    <name type="scientific">Cystoisospora suis</name>
    <dbReference type="NCBI Taxonomy" id="483139"/>
    <lineage>
        <taxon>Eukaryota</taxon>
        <taxon>Sar</taxon>
        <taxon>Alveolata</taxon>
        <taxon>Apicomplexa</taxon>
        <taxon>Conoidasida</taxon>
        <taxon>Coccidia</taxon>
        <taxon>Eucoccidiorida</taxon>
        <taxon>Eimeriorina</taxon>
        <taxon>Sarcocystidae</taxon>
        <taxon>Cystoisospora</taxon>
    </lineage>
</organism>
<dbReference type="PANTHER" id="PTHR10110">
    <property type="entry name" value="SODIUM/HYDROGEN EXCHANGER"/>
    <property type="match status" value="1"/>
</dbReference>
<feature type="transmembrane region" description="Helical" evidence="4">
    <location>
        <begin position="6"/>
        <end position="25"/>
    </location>
</feature>
<feature type="compositionally biased region" description="Basic and acidic residues" evidence="3">
    <location>
        <begin position="954"/>
        <end position="964"/>
    </location>
</feature>
<dbReference type="EMBL" id="MIGC01000928">
    <property type="protein sequence ID" value="PHJ23929.1"/>
    <property type="molecule type" value="Genomic_DNA"/>
</dbReference>
<keyword evidence="2" id="KW-0406">Ion transport</keyword>
<dbReference type="GO" id="GO:0051453">
    <property type="term" value="P:regulation of intracellular pH"/>
    <property type="evidence" value="ECO:0007669"/>
    <property type="project" value="TreeGrafter"/>
</dbReference>
<feature type="compositionally biased region" description="Basic and acidic residues" evidence="3">
    <location>
        <begin position="833"/>
        <end position="846"/>
    </location>
</feature>
<evidence type="ECO:0000256" key="1">
    <source>
        <dbReference type="ARBA" id="ARBA00022448"/>
    </source>
</evidence>
<dbReference type="PANTHER" id="PTHR10110:SF187">
    <property type="entry name" value="SODIUM_HYDROGEN EXCHANGER"/>
    <property type="match status" value="1"/>
</dbReference>
<feature type="compositionally biased region" description="Low complexity" evidence="3">
    <location>
        <begin position="385"/>
        <end position="395"/>
    </location>
</feature>
<proteinExistence type="predicted"/>
<feature type="region of interest" description="Disordered" evidence="3">
    <location>
        <begin position="267"/>
        <end position="312"/>
    </location>
</feature>
<protein>
    <submittedName>
        <fullName evidence="5">Na+ h+ exchanger nhe3</fullName>
    </submittedName>
</protein>
<dbReference type="OrthoDB" id="196264at2759"/>
<feature type="compositionally biased region" description="Basic and acidic residues" evidence="3">
    <location>
        <begin position="770"/>
        <end position="787"/>
    </location>
</feature>
<feature type="region of interest" description="Disordered" evidence="3">
    <location>
        <begin position="530"/>
        <end position="613"/>
    </location>
</feature>
<keyword evidence="6" id="KW-1185">Reference proteome</keyword>
<feature type="compositionally biased region" description="Basic and acidic residues" evidence="3">
    <location>
        <begin position="813"/>
        <end position="823"/>
    </location>
</feature>
<keyword evidence="4" id="KW-0812">Transmembrane</keyword>
<feature type="region of interest" description="Disordered" evidence="3">
    <location>
        <begin position="148"/>
        <end position="176"/>
    </location>
</feature>
<dbReference type="VEuPathDB" id="ToxoDB:CSUI_002227"/>
<evidence type="ECO:0000313" key="6">
    <source>
        <dbReference type="Proteomes" id="UP000221165"/>
    </source>
</evidence>
<feature type="region of interest" description="Disordered" evidence="3">
    <location>
        <begin position="906"/>
        <end position="964"/>
    </location>
</feature>
<feature type="compositionally biased region" description="Polar residues" evidence="3">
    <location>
        <begin position="573"/>
        <end position="590"/>
    </location>
</feature>
<reference evidence="5 6" key="1">
    <citation type="journal article" date="2017" name="Int. J. Parasitol.">
        <title>The genome of the protozoan parasite Cystoisospora suis and a reverse vaccinology approach to identify vaccine candidates.</title>
        <authorList>
            <person name="Palmieri N."/>
            <person name="Shrestha A."/>
            <person name="Ruttkowski B."/>
            <person name="Beck T."/>
            <person name="Vogl C."/>
            <person name="Tomley F."/>
            <person name="Blake D.P."/>
            <person name="Joachim A."/>
        </authorList>
    </citation>
    <scope>NUCLEOTIDE SEQUENCE [LARGE SCALE GENOMIC DNA]</scope>
    <source>
        <strain evidence="5 6">Wien I</strain>
    </source>
</reference>
<feature type="region of interest" description="Disordered" evidence="3">
    <location>
        <begin position="385"/>
        <end position="436"/>
    </location>
</feature>
<feature type="compositionally biased region" description="Basic and acidic residues" evidence="3">
    <location>
        <begin position="558"/>
        <end position="572"/>
    </location>
</feature>
<feature type="compositionally biased region" description="Polar residues" evidence="3">
    <location>
        <begin position="906"/>
        <end position="915"/>
    </location>
</feature>
<name>A0A2C6L7B7_9APIC</name>
<accession>A0A2C6L7B7</accession>
<feature type="transmembrane region" description="Helical" evidence="4">
    <location>
        <begin position="37"/>
        <end position="65"/>
    </location>
</feature>
<dbReference type="AlphaFoldDB" id="A0A2C6L7B7"/>
<feature type="compositionally biased region" description="Basic and acidic residues" evidence="3">
    <location>
        <begin position="267"/>
        <end position="281"/>
    </location>
</feature>
<keyword evidence="1" id="KW-0813">Transport</keyword>
<feature type="transmembrane region" description="Helical" evidence="4">
    <location>
        <begin position="105"/>
        <end position="131"/>
    </location>
</feature>
<comment type="caution">
    <text evidence="5">The sequence shown here is derived from an EMBL/GenBank/DDBJ whole genome shotgun (WGS) entry which is preliminary data.</text>
</comment>
<dbReference type="GO" id="GO:0015385">
    <property type="term" value="F:sodium:proton antiporter activity"/>
    <property type="evidence" value="ECO:0007669"/>
    <property type="project" value="InterPro"/>
</dbReference>
<feature type="region of interest" description="Disordered" evidence="3">
    <location>
        <begin position="626"/>
        <end position="849"/>
    </location>
</feature>
<dbReference type="GO" id="GO:0015386">
    <property type="term" value="F:potassium:proton antiporter activity"/>
    <property type="evidence" value="ECO:0007669"/>
    <property type="project" value="TreeGrafter"/>
</dbReference>
<evidence type="ECO:0000256" key="3">
    <source>
        <dbReference type="SAM" id="MobiDB-lite"/>
    </source>
</evidence>
<dbReference type="Proteomes" id="UP000221165">
    <property type="component" value="Unassembled WGS sequence"/>
</dbReference>
<dbReference type="GO" id="GO:0005886">
    <property type="term" value="C:plasma membrane"/>
    <property type="evidence" value="ECO:0007669"/>
    <property type="project" value="TreeGrafter"/>
</dbReference>
<sequence length="964" mass="108198">GVFNSFSLLAETVVFVFLGLAVFTFDTHYEGEDFSSIGLYALGFIATFTARGVSVYVTCCLINFFRNSSRITSNQQIALILCGLRGAIAFALSERARRDFGGREGAALLSLTLYLALFTILVVGPSLVYFLDRLGIFEKHRGEGGEYEEVKERGRRGHRHYDQRGGSSSFHPPENSLEALASLPSRSTTATSLITTTTTGGVRRKKGGALVVEEEESCRQLYGRSRACGGAEGSSRYRGEARYDLSVLQGRQERGGVGSRNVLMREEEGGEKGYTRRRDPIIRPGNANQDAHDEEDDIHDEEEEEESLEAVTRGTCGGLKRLLIQIDRRFMIPVFTHHRPFYRHSRSVSLHAPPPRVPLPPFSSSHRSFVWWSPVRRRLSFLFHSSSPPTSLQPPQRERERFTGSNAARRPRGGKEEEQENLSSSSSSSSGGKMTGRLSSVLFKTKSSGEEREEMTGVTITGKPSMRFAMKDRRFLIANRRFDSDSSSPPPTAPSHETSASHRRWLATLSTGSTSSNATHGVAENTNLARKKNALSSSSDATSTPPSISGPYKKKKRSLYDRGDGPRADRVSTRSSTRYIRMVPTSSSSFRQEEEEEEERRERRTGRGVAGGLSWAGLRRSLGVVVRTQEEEEEELERLSEVFEDDFDEEEEEEEEEERRTVSYASSSSSRQEQQGREREEEEEGVKKIEEDLRRGEEVKVEDERGEKVRDLGEGIEMMRNHTNHHYHEEEEEEFNGERKKRSVDVSHDDGDSSSSSLAWNGVDPSYHGGKKDPMKIAGHSVKEKKNALLPLHPSHSRNPPGADQQEEERDDERENREEKIDLLQEEEDEGDAFDKLDGDLNESKKKNGIPMIMVSSHDKKASSFTPPATTGPLNHLNNAVCHEDDSSIHPFVPCPLPAEVTPLNRSSQMSSTLHHPQPLPVLVGRRRSIDKKIGGEEEEEEEQEERRRMIKNKGRDGEMNGVH</sequence>
<feature type="region of interest" description="Disordered" evidence="3">
    <location>
        <begin position="480"/>
        <end position="501"/>
    </location>
</feature>